<reference evidence="2" key="1">
    <citation type="submission" date="2022-03" db="EMBL/GenBank/DDBJ databases">
        <authorList>
            <person name="Lindestad O."/>
        </authorList>
    </citation>
    <scope>NUCLEOTIDE SEQUENCE</scope>
</reference>
<dbReference type="Proteomes" id="UP000838756">
    <property type="component" value="Unassembled WGS sequence"/>
</dbReference>
<organism evidence="2 3">
    <name type="scientific">Pararge aegeria aegeria</name>
    <dbReference type="NCBI Taxonomy" id="348720"/>
    <lineage>
        <taxon>Eukaryota</taxon>
        <taxon>Metazoa</taxon>
        <taxon>Ecdysozoa</taxon>
        <taxon>Arthropoda</taxon>
        <taxon>Hexapoda</taxon>
        <taxon>Insecta</taxon>
        <taxon>Pterygota</taxon>
        <taxon>Neoptera</taxon>
        <taxon>Endopterygota</taxon>
        <taxon>Lepidoptera</taxon>
        <taxon>Glossata</taxon>
        <taxon>Ditrysia</taxon>
        <taxon>Papilionoidea</taxon>
        <taxon>Nymphalidae</taxon>
        <taxon>Satyrinae</taxon>
        <taxon>Satyrini</taxon>
        <taxon>Parargina</taxon>
        <taxon>Pararge</taxon>
    </lineage>
</organism>
<feature type="chain" id="PRO_5035864995" evidence="1">
    <location>
        <begin position="24"/>
        <end position="94"/>
    </location>
</feature>
<name>A0A8S4S6H8_9NEOP</name>
<accession>A0A8S4S6H8</accession>
<gene>
    <name evidence="2" type="primary">jg15412</name>
    <name evidence="2" type="ORF">PAEG_LOCUS22783</name>
</gene>
<protein>
    <submittedName>
        <fullName evidence="2">Jg15412 protein</fullName>
    </submittedName>
</protein>
<dbReference type="AlphaFoldDB" id="A0A8S4S6H8"/>
<comment type="caution">
    <text evidence="2">The sequence shown here is derived from an EMBL/GenBank/DDBJ whole genome shotgun (WGS) entry which is preliminary data.</text>
</comment>
<proteinExistence type="predicted"/>
<keyword evidence="1" id="KW-0732">Signal</keyword>
<evidence type="ECO:0000313" key="2">
    <source>
        <dbReference type="EMBL" id="CAH2255342.1"/>
    </source>
</evidence>
<keyword evidence="3" id="KW-1185">Reference proteome</keyword>
<evidence type="ECO:0000256" key="1">
    <source>
        <dbReference type="SAM" id="SignalP"/>
    </source>
</evidence>
<evidence type="ECO:0000313" key="3">
    <source>
        <dbReference type="Proteomes" id="UP000838756"/>
    </source>
</evidence>
<sequence length="94" mass="10393">MLFAKLSAILYFVVIIGAPISQCRTVSAGPDIMDIAERLNRLLNGLRGYDLNNNYLKLANITGPISFGTQVEQINNRLFSYTEIELNTGAQARS</sequence>
<dbReference type="EMBL" id="CAKXAJ010026090">
    <property type="protein sequence ID" value="CAH2255342.1"/>
    <property type="molecule type" value="Genomic_DNA"/>
</dbReference>
<feature type="signal peptide" evidence="1">
    <location>
        <begin position="1"/>
        <end position="23"/>
    </location>
</feature>